<dbReference type="SUPFAM" id="SSF54211">
    <property type="entry name" value="Ribosomal protein S5 domain 2-like"/>
    <property type="match status" value="1"/>
</dbReference>
<dbReference type="InterPro" id="IPR000851">
    <property type="entry name" value="Ribosomal_uS5"/>
</dbReference>
<evidence type="ECO:0000256" key="6">
    <source>
        <dbReference type="ARBA" id="ARBA00035255"/>
    </source>
</evidence>
<comment type="caution">
    <text evidence="13">The sequence shown here is derived from an EMBL/GenBank/DDBJ whole genome shotgun (WGS) entry which is preliminary data.</text>
</comment>
<evidence type="ECO:0000313" key="13">
    <source>
        <dbReference type="EMBL" id="RGD86400.1"/>
    </source>
</evidence>
<dbReference type="GO" id="GO:0015935">
    <property type="term" value="C:small ribosomal subunit"/>
    <property type="evidence" value="ECO:0007669"/>
    <property type="project" value="InterPro"/>
</dbReference>
<proteinExistence type="inferred from homology"/>
<comment type="function">
    <text evidence="8">With S4 and S12 plays an important role in translational accuracy.</text>
</comment>
<reference evidence="13 14" key="1">
    <citation type="submission" date="2018-08" db="EMBL/GenBank/DDBJ databases">
        <title>A genome reference for cultivated species of the human gut microbiota.</title>
        <authorList>
            <person name="Zou Y."/>
            <person name="Xue W."/>
            <person name="Luo G."/>
        </authorList>
    </citation>
    <scope>NUCLEOTIDE SEQUENCE [LARGE SCALE GENOMIC DNA]</scope>
    <source>
        <strain evidence="13 14">OM06-4</strain>
    </source>
</reference>
<dbReference type="EMBL" id="QUSL01000006">
    <property type="protein sequence ID" value="RGD86400.1"/>
    <property type="molecule type" value="Genomic_DNA"/>
</dbReference>
<evidence type="ECO:0000259" key="11">
    <source>
        <dbReference type="PROSITE" id="PS50881"/>
    </source>
</evidence>
<keyword evidence="4 8" id="KW-0689">Ribosomal protein</keyword>
<feature type="compositionally biased region" description="Low complexity" evidence="10">
    <location>
        <begin position="8"/>
        <end position="23"/>
    </location>
</feature>
<dbReference type="GO" id="GO:0006412">
    <property type="term" value="P:translation"/>
    <property type="evidence" value="ECO:0007669"/>
    <property type="project" value="UniProtKB-UniRule"/>
</dbReference>
<dbReference type="Pfam" id="PF00333">
    <property type="entry name" value="Ribosomal_S5"/>
    <property type="match status" value="1"/>
</dbReference>
<dbReference type="AlphaFoldDB" id="A0A3E3AH59"/>
<accession>A0A3E3AH59</accession>
<evidence type="ECO:0000256" key="9">
    <source>
        <dbReference type="RuleBase" id="RU003823"/>
    </source>
</evidence>
<dbReference type="RefSeq" id="WP_003536838.1">
    <property type="nucleotide sequence ID" value="NZ_AP031443.1"/>
</dbReference>
<dbReference type="GO" id="GO:0019843">
    <property type="term" value="F:rRNA binding"/>
    <property type="evidence" value="ECO:0007669"/>
    <property type="project" value="UniProtKB-UniRule"/>
</dbReference>
<dbReference type="Pfam" id="PF03719">
    <property type="entry name" value="Ribosomal_S5_C"/>
    <property type="match status" value="1"/>
</dbReference>
<evidence type="ECO:0000256" key="2">
    <source>
        <dbReference type="ARBA" id="ARBA00022730"/>
    </source>
</evidence>
<dbReference type="InterPro" id="IPR018192">
    <property type="entry name" value="Ribosomal_uS5_N_CS"/>
</dbReference>
<protein>
    <recommendedName>
        <fullName evidence="6 8">Small ribosomal subunit protein uS5</fullName>
    </recommendedName>
</protein>
<evidence type="ECO:0000256" key="3">
    <source>
        <dbReference type="ARBA" id="ARBA00022884"/>
    </source>
</evidence>
<dbReference type="GO" id="GO:0042254">
    <property type="term" value="P:ribosome biogenesis"/>
    <property type="evidence" value="ECO:0007669"/>
    <property type="project" value="UniProtKB-ARBA"/>
</dbReference>
<evidence type="ECO:0000256" key="7">
    <source>
        <dbReference type="ARBA" id="ARBA00062000"/>
    </source>
</evidence>
<dbReference type="InterPro" id="IPR005324">
    <property type="entry name" value="Ribosomal_uS5_C"/>
</dbReference>
<comment type="subunit">
    <text evidence="7 8">Part of the 30S ribosomal subunit. Contacts proteins S4 and S8.</text>
</comment>
<dbReference type="FunFam" id="3.30.160.20:FF:000001">
    <property type="entry name" value="30S ribosomal protein S5"/>
    <property type="match status" value="1"/>
</dbReference>
<evidence type="ECO:0000256" key="1">
    <source>
        <dbReference type="ARBA" id="ARBA00008945"/>
    </source>
</evidence>
<dbReference type="InterPro" id="IPR020568">
    <property type="entry name" value="Ribosomal_Su5_D2-typ_SF"/>
</dbReference>
<dbReference type="NCBIfam" id="TIGR01021">
    <property type="entry name" value="rpsE_bact"/>
    <property type="match status" value="1"/>
</dbReference>
<dbReference type="Proteomes" id="UP001211987">
    <property type="component" value="Unassembled WGS sequence"/>
</dbReference>
<dbReference type="InterPro" id="IPR013810">
    <property type="entry name" value="Ribosomal_uS5_N"/>
</dbReference>
<organism evidence="13 14">
    <name type="scientific">Thomasclavelia ramosa</name>
    <dbReference type="NCBI Taxonomy" id="1547"/>
    <lineage>
        <taxon>Bacteria</taxon>
        <taxon>Bacillati</taxon>
        <taxon>Bacillota</taxon>
        <taxon>Erysipelotrichia</taxon>
        <taxon>Erysipelotrichales</taxon>
        <taxon>Coprobacillaceae</taxon>
        <taxon>Thomasclavelia</taxon>
    </lineage>
</organism>
<dbReference type="PROSITE" id="PS50881">
    <property type="entry name" value="S5_DSRBD"/>
    <property type="match status" value="1"/>
</dbReference>
<dbReference type="GeneID" id="64197821"/>
<gene>
    <name evidence="8 12" type="primary">rpsE</name>
    <name evidence="13" type="ORF">DXB93_05965</name>
    <name evidence="12" type="ORF">PM738_16205</name>
</gene>
<feature type="region of interest" description="Disordered" evidence="10">
    <location>
        <begin position="1"/>
        <end position="32"/>
    </location>
</feature>
<name>A0A3E3AH59_9FIRM</name>
<keyword evidence="2 8" id="KW-0699">rRNA-binding</keyword>
<dbReference type="InterPro" id="IPR005712">
    <property type="entry name" value="Ribosomal_uS5_bac-type"/>
</dbReference>
<dbReference type="EMBL" id="JAQLKE010000037">
    <property type="protein sequence ID" value="MDB7085350.1"/>
    <property type="molecule type" value="Genomic_DNA"/>
</dbReference>
<evidence type="ECO:0000313" key="14">
    <source>
        <dbReference type="Proteomes" id="UP000261032"/>
    </source>
</evidence>
<dbReference type="Gene3D" id="3.30.160.20">
    <property type="match status" value="1"/>
</dbReference>
<keyword evidence="5 8" id="KW-0687">Ribonucleoprotein</keyword>
<dbReference type="SUPFAM" id="SSF54768">
    <property type="entry name" value="dsRNA-binding domain-like"/>
    <property type="match status" value="1"/>
</dbReference>
<reference evidence="12" key="2">
    <citation type="submission" date="2023-01" db="EMBL/GenBank/DDBJ databases">
        <title>Human gut microbiome strain richness.</title>
        <authorList>
            <person name="Chen-Liaw A."/>
        </authorList>
    </citation>
    <scope>NUCLEOTIDE SEQUENCE</scope>
    <source>
        <strain evidence="12">1001217st2_G6_1001217B_191108</strain>
    </source>
</reference>
<dbReference type="FunFam" id="3.30.230.10:FF:000002">
    <property type="entry name" value="30S ribosomal protein S5"/>
    <property type="match status" value="1"/>
</dbReference>
<dbReference type="InterPro" id="IPR014721">
    <property type="entry name" value="Ribsml_uS5_D2-typ_fold_subgr"/>
</dbReference>
<dbReference type="PANTHER" id="PTHR48277">
    <property type="entry name" value="MITOCHONDRIAL RIBOSOMAL PROTEIN S5"/>
    <property type="match status" value="1"/>
</dbReference>
<comment type="domain">
    <text evidence="8">The N-terminal domain interacts with the head of the 30S subunit; the C-terminal domain interacts with the body and contacts protein S4. The interaction surface between S4 and S5 is involved in control of translational fidelity.</text>
</comment>
<sequence>MEQRKPRNNGPRNNGPRRGQRNNGPRREEKEFEERVVTINRVTKVVKGGRKFRFAALVVIGDRKGRVGFGTGKANEVPDAIRKASENAKRNVINVPSVHGTIPHEVTGIYGSGRVFIKPASQGTGIIAGGPVRAVVELAGYSDILSKSLGSRTPINMVRATMEGLASLKTVNQVAELRDKKVEEIFG</sequence>
<evidence type="ECO:0000256" key="10">
    <source>
        <dbReference type="SAM" id="MobiDB-lite"/>
    </source>
</evidence>
<evidence type="ECO:0000313" key="12">
    <source>
        <dbReference type="EMBL" id="MDB7085350.1"/>
    </source>
</evidence>
<dbReference type="Gene3D" id="3.30.230.10">
    <property type="match status" value="1"/>
</dbReference>
<dbReference type="GO" id="GO:0003735">
    <property type="term" value="F:structural constituent of ribosome"/>
    <property type="evidence" value="ECO:0007669"/>
    <property type="project" value="UniProtKB-UniRule"/>
</dbReference>
<dbReference type="Proteomes" id="UP000261032">
    <property type="component" value="Unassembled WGS sequence"/>
</dbReference>
<keyword evidence="3 8" id="KW-0694">RNA-binding</keyword>
<dbReference type="GO" id="GO:0005737">
    <property type="term" value="C:cytoplasm"/>
    <property type="evidence" value="ECO:0007669"/>
    <property type="project" value="UniProtKB-ARBA"/>
</dbReference>
<dbReference type="PANTHER" id="PTHR48277:SF1">
    <property type="entry name" value="MITOCHONDRIAL RIBOSOMAL PROTEIN S5"/>
    <property type="match status" value="1"/>
</dbReference>
<comment type="similarity">
    <text evidence="1 8 9">Belongs to the universal ribosomal protein uS5 family.</text>
</comment>
<dbReference type="HAMAP" id="MF_01307_B">
    <property type="entry name" value="Ribosomal_uS5_B"/>
    <property type="match status" value="1"/>
</dbReference>
<evidence type="ECO:0000256" key="8">
    <source>
        <dbReference type="HAMAP-Rule" id="MF_01307"/>
    </source>
</evidence>
<feature type="domain" description="S5 DRBM" evidence="11">
    <location>
        <begin position="32"/>
        <end position="95"/>
    </location>
</feature>
<dbReference type="PROSITE" id="PS00585">
    <property type="entry name" value="RIBOSOMAL_S5"/>
    <property type="match status" value="1"/>
</dbReference>
<evidence type="ECO:0000256" key="4">
    <source>
        <dbReference type="ARBA" id="ARBA00022980"/>
    </source>
</evidence>
<evidence type="ECO:0000256" key="5">
    <source>
        <dbReference type="ARBA" id="ARBA00023274"/>
    </source>
</evidence>
<comment type="function">
    <text evidence="8">Located at the back of the 30S subunit body where it stabilizes the conformation of the head with respect to the body.</text>
</comment>